<dbReference type="AlphaFoldDB" id="A0A5C8PF71"/>
<comment type="caution">
    <text evidence="1">The sequence shown here is derived from an EMBL/GenBank/DDBJ whole genome shotgun (WGS) entry which is preliminary data.</text>
</comment>
<keyword evidence="2" id="KW-1185">Reference proteome</keyword>
<reference evidence="1 2" key="1">
    <citation type="submission" date="2019-06" db="EMBL/GenBank/DDBJ databases">
        <title>New taxonomy in bacterial strain CC-CFT640, isolated from vineyard.</title>
        <authorList>
            <person name="Lin S.-Y."/>
            <person name="Tsai C.-F."/>
            <person name="Young C.-C."/>
        </authorList>
    </citation>
    <scope>NUCLEOTIDE SEQUENCE [LARGE SCALE GENOMIC DNA]</scope>
    <source>
        <strain evidence="1 2">CC-CFT640</strain>
    </source>
</reference>
<protein>
    <submittedName>
        <fullName evidence="1">Addiction module protein</fullName>
    </submittedName>
</protein>
<gene>
    <name evidence="1" type="ORF">FHP25_25615</name>
</gene>
<proteinExistence type="predicted"/>
<dbReference type="RefSeq" id="WP_147849834.1">
    <property type="nucleotide sequence ID" value="NZ_VDUZ01000033.1"/>
</dbReference>
<evidence type="ECO:0000313" key="2">
    <source>
        <dbReference type="Proteomes" id="UP000321638"/>
    </source>
</evidence>
<dbReference type="Pfam" id="PF09720">
    <property type="entry name" value="Unstab_antitox"/>
    <property type="match status" value="1"/>
</dbReference>
<accession>A0A5C8PF71</accession>
<dbReference type="InterPro" id="IPR013406">
    <property type="entry name" value="CHP02574_addiction_mod"/>
</dbReference>
<dbReference type="Proteomes" id="UP000321638">
    <property type="component" value="Unassembled WGS sequence"/>
</dbReference>
<dbReference type="EMBL" id="VDUZ01000033">
    <property type="protein sequence ID" value="TXL72424.1"/>
    <property type="molecule type" value="Genomic_DNA"/>
</dbReference>
<evidence type="ECO:0000313" key="1">
    <source>
        <dbReference type="EMBL" id="TXL72424.1"/>
    </source>
</evidence>
<dbReference type="OrthoDB" id="8480657at2"/>
<organism evidence="1 2">
    <name type="scientific">Vineibacter terrae</name>
    <dbReference type="NCBI Taxonomy" id="2586908"/>
    <lineage>
        <taxon>Bacteria</taxon>
        <taxon>Pseudomonadati</taxon>
        <taxon>Pseudomonadota</taxon>
        <taxon>Alphaproteobacteria</taxon>
        <taxon>Hyphomicrobiales</taxon>
        <taxon>Vineibacter</taxon>
    </lineage>
</organism>
<name>A0A5C8PF71_9HYPH</name>
<sequence length="72" mass="8123">MSDDTKTLIEQVRALPPEDRIALVEVVLDSLDQTDPAIDQLWVREATDRVAAYRRGELGAKDLSDVVARYRP</sequence>